<evidence type="ECO:0000256" key="4">
    <source>
        <dbReference type="ARBA" id="ARBA00023163"/>
    </source>
</evidence>
<dbReference type="GO" id="GO:0003700">
    <property type="term" value="F:DNA-binding transcription factor activity"/>
    <property type="evidence" value="ECO:0007669"/>
    <property type="project" value="InterPro"/>
</dbReference>
<name>A0A848NP31_9BURK</name>
<evidence type="ECO:0000256" key="3">
    <source>
        <dbReference type="ARBA" id="ARBA00023125"/>
    </source>
</evidence>
<comment type="caution">
    <text evidence="6">The sequence shown here is derived from an EMBL/GenBank/DDBJ whole genome shotgun (WGS) entry which is preliminary data.</text>
</comment>
<evidence type="ECO:0000313" key="7">
    <source>
        <dbReference type="Proteomes" id="UP000542405"/>
    </source>
</evidence>
<dbReference type="GO" id="GO:0006351">
    <property type="term" value="P:DNA-templated transcription"/>
    <property type="evidence" value="ECO:0007669"/>
    <property type="project" value="TreeGrafter"/>
</dbReference>
<evidence type="ECO:0000259" key="5">
    <source>
        <dbReference type="PROSITE" id="PS50931"/>
    </source>
</evidence>
<dbReference type="PANTHER" id="PTHR30537">
    <property type="entry name" value="HTH-TYPE TRANSCRIPTIONAL REGULATOR"/>
    <property type="match status" value="1"/>
</dbReference>
<keyword evidence="4" id="KW-0804">Transcription</keyword>
<dbReference type="EMBL" id="JABBZE010000194">
    <property type="protein sequence ID" value="NMU91335.1"/>
    <property type="molecule type" value="Genomic_DNA"/>
</dbReference>
<keyword evidence="2" id="KW-0805">Transcription regulation</keyword>
<dbReference type="InterPro" id="IPR036390">
    <property type="entry name" value="WH_DNA-bd_sf"/>
</dbReference>
<dbReference type="GO" id="GO:0043565">
    <property type="term" value="F:sequence-specific DNA binding"/>
    <property type="evidence" value="ECO:0007669"/>
    <property type="project" value="TreeGrafter"/>
</dbReference>
<sequence>MAGPWVAVRRVDPLYDRRMTIPALAAATGTDRMLLIETFVRIVEAGSLSAAAAQLGGTQPTVSRRLQLLERTLGVRLLQRSTHAIRLTEDGRRCYERAKELLASWQSLENDVRGAGEELAGTLRVVAPHAFGQNQFMDALAQYLRQYPRMRVEWLLHDRVPDFIAENIDCAIKVGPVQDPSVVAVKLGEVPRSVMAAPSLLAGGPVPEHPSELARLPWLALRTFYRDEVSLTHVDSGEVACFEIQPRLSTDGLYALRKAALLGLGAGIASAWALRDELASGQLVQLAPAWRAAPLPVYLVYAPSRLQPARLRRFIEIMREHLPVELRAGQDAA</sequence>
<dbReference type="SUPFAM" id="SSF53850">
    <property type="entry name" value="Periplasmic binding protein-like II"/>
    <property type="match status" value="1"/>
</dbReference>
<dbReference type="PRINTS" id="PR00039">
    <property type="entry name" value="HTHLYSR"/>
</dbReference>
<dbReference type="CDD" id="cd08422">
    <property type="entry name" value="PBP2_CrgA_like"/>
    <property type="match status" value="1"/>
</dbReference>
<dbReference type="PANTHER" id="PTHR30537:SF30">
    <property type="entry name" value="TRANSCRIPTIONAL REGULATOR-RELATED"/>
    <property type="match status" value="1"/>
</dbReference>
<dbReference type="Gene3D" id="1.10.10.10">
    <property type="entry name" value="Winged helix-like DNA-binding domain superfamily/Winged helix DNA-binding domain"/>
    <property type="match status" value="1"/>
</dbReference>
<dbReference type="InterPro" id="IPR036388">
    <property type="entry name" value="WH-like_DNA-bd_sf"/>
</dbReference>
<dbReference type="SUPFAM" id="SSF46785">
    <property type="entry name" value="Winged helix' DNA-binding domain"/>
    <property type="match status" value="1"/>
</dbReference>
<feature type="domain" description="HTH lysR-type" evidence="5">
    <location>
        <begin position="33"/>
        <end position="88"/>
    </location>
</feature>
<organism evidence="6 7">
    <name type="scientific">Achromobacter ruhlandii</name>
    <dbReference type="NCBI Taxonomy" id="72557"/>
    <lineage>
        <taxon>Bacteria</taxon>
        <taxon>Pseudomonadati</taxon>
        <taxon>Pseudomonadota</taxon>
        <taxon>Betaproteobacteria</taxon>
        <taxon>Burkholderiales</taxon>
        <taxon>Alcaligenaceae</taxon>
        <taxon>Achromobacter</taxon>
    </lineage>
</organism>
<dbReference type="Proteomes" id="UP000542405">
    <property type="component" value="Unassembled WGS sequence"/>
</dbReference>
<evidence type="ECO:0000256" key="2">
    <source>
        <dbReference type="ARBA" id="ARBA00023015"/>
    </source>
</evidence>
<dbReference type="PROSITE" id="PS50931">
    <property type="entry name" value="HTH_LYSR"/>
    <property type="match status" value="1"/>
</dbReference>
<reference evidence="6 7" key="1">
    <citation type="submission" date="2020-04" db="EMBL/GenBank/DDBJ databases">
        <title>Achromobacter ruhlandii genome sequencing and assembly.</title>
        <authorList>
            <person name="Martins R.C.R."/>
            <person name="Perdigao-Neto L.V."/>
            <person name="Levin A.S.S."/>
            <person name="Costa S.F."/>
        </authorList>
    </citation>
    <scope>NUCLEOTIDE SEQUENCE [LARGE SCALE GENOMIC DNA]</scope>
    <source>
        <strain evidence="6 7">9035ralo</strain>
    </source>
</reference>
<dbReference type="InterPro" id="IPR005119">
    <property type="entry name" value="LysR_subst-bd"/>
</dbReference>
<evidence type="ECO:0000313" key="6">
    <source>
        <dbReference type="EMBL" id="NMU91335.1"/>
    </source>
</evidence>
<dbReference type="InterPro" id="IPR000847">
    <property type="entry name" value="LysR_HTH_N"/>
</dbReference>
<dbReference type="AlphaFoldDB" id="A0A848NP31"/>
<gene>
    <name evidence="6" type="ORF">HGQ98_16520</name>
</gene>
<dbReference type="InterPro" id="IPR058163">
    <property type="entry name" value="LysR-type_TF_proteobact-type"/>
</dbReference>
<dbReference type="Gene3D" id="3.40.190.290">
    <property type="match status" value="1"/>
</dbReference>
<protein>
    <submittedName>
        <fullName evidence="6">LysR family transcriptional regulator</fullName>
    </submittedName>
</protein>
<accession>A0A848NP31</accession>
<keyword evidence="3" id="KW-0238">DNA-binding</keyword>
<dbReference type="FunFam" id="1.10.10.10:FF:000001">
    <property type="entry name" value="LysR family transcriptional regulator"/>
    <property type="match status" value="1"/>
</dbReference>
<dbReference type="Pfam" id="PF00126">
    <property type="entry name" value="HTH_1"/>
    <property type="match status" value="1"/>
</dbReference>
<evidence type="ECO:0000256" key="1">
    <source>
        <dbReference type="ARBA" id="ARBA00009437"/>
    </source>
</evidence>
<proteinExistence type="inferred from homology"/>
<comment type="similarity">
    <text evidence="1">Belongs to the LysR transcriptional regulatory family.</text>
</comment>
<dbReference type="Pfam" id="PF03466">
    <property type="entry name" value="LysR_substrate"/>
    <property type="match status" value="1"/>
</dbReference>